<organism evidence="1 2">
    <name type="scientific">Sporomusa silvacetica DSM 10669</name>
    <dbReference type="NCBI Taxonomy" id="1123289"/>
    <lineage>
        <taxon>Bacteria</taxon>
        <taxon>Bacillati</taxon>
        <taxon>Bacillota</taxon>
        <taxon>Negativicutes</taxon>
        <taxon>Selenomonadales</taxon>
        <taxon>Sporomusaceae</taxon>
        <taxon>Sporomusa</taxon>
    </lineage>
</organism>
<accession>A0ABZ3IGF2</accession>
<protein>
    <recommendedName>
        <fullName evidence="3">Phage terminase, small subunit</fullName>
    </recommendedName>
</protein>
<dbReference type="Proteomes" id="UP000216752">
    <property type="component" value="Chromosome"/>
</dbReference>
<reference evidence="1" key="1">
    <citation type="submission" date="2024-05" db="EMBL/GenBank/DDBJ databases">
        <title>Isolation and characterization of Sporomusa carbonis sp. nov., a carboxydotrophic hydrogenogen in the genus of Sporomusa isolated from a charcoal burning pile.</title>
        <authorList>
            <person name="Boeer T."/>
            <person name="Rosenbaum F."/>
            <person name="Eysell L."/>
            <person name="Mueller V."/>
            <person name="Daniel R."/>
            <person name="Poehlein A."/>
        </authorList>
    </citation>
    <scope>NUCLEOTIDE SEQUENCE [LARGE SCALE GENOMIC DNA]</scope>
    <source>
        <strain evidence="1">DSM 10669</strain>
    </source>
</reference>
<evidence type="ECO:0008006" key="3">
    <source>
        <dbReference type="Google" id="ProtNLM"/>
    </source>
</evidence>
<evidence type="ECO:0000313" key="1">
    <source>
        <dbReference type="EMBL" id="XFO64759.1"/>
    </source>
</evidence>
<name>A0ABZ3IGF2_9FIRM</name>
<sequence length="128" mass="14436">MIDLKLKQRPVKANNHIPWEPHDIEKVKTMHFEGCLPELISTNVGRSACAVRGLLERLAKTGELVPPVVIKPKQNRAGTSYRQALPKEQWPKAQKLLAMLSIAEAKSNRTGQQPDIDMNKLREAFANF</sequence>
<keyword evidence="2" id="KW-1185">Reference proteome</keyword>
<evidence type="ECO:0000313" key="2">
    <source>
        <dbReference type="Proteomes" id="UP000216752"/>
    </source>
</evidence>
<proteinExistence type="predicted"/>
<gene>
    <name evidence="1" type="ORF">SPSIL_008680</name>
</gene>
<dbReference type="EMBL" id="CP155573">
    <property type="protein sequence ID" value="XFO64759.1"/>
    <property type="molecule type" value="Genomic_DNA"/>
</dbReference>
<dbReference type="RefSeq" id="WP_094607765.1">
    <property type="nucleotide sequence ID" value="NZ_CP155573.1"/>
</dbReference>